<dbReference type="RefSeq" id="WP_225978703.1">
    <property type="nucleotide sequence ID" value="NZ_BJFL01000036.1"/>
</dbReference>
<evidence type="ECO:0008006" key="4">
    <source>
        <dbReference type="Google" id="ProtNLM"/>
    </source>
</evidence>
<accession>A0A4D4JEX7</accession>
<name>A0A4D4JEX7_9PSEU</name>
<evidence type="ECO:0000256" key="1">
    <source>
        <dbReference type="SAM" id="MobiDB-lite"/>
    </source>
</evidence>
<gene>
    <name evidence="2" type="ORF">GTS_48410</name>
</gene>
<dbReference type="AlphaFoldDB" id="A0A4D4JEX7"/>
<comment type="caution">
    <text evidence="2">The sequence shown here is derived from an EMBL/GenBank/DDBJ whole genome shotgun (WGS) entry which is preliminary data.</text>
</comment>
<protein>
    <recommendedName>
        <fullName evidence="4">AbiEi antitoxin C-terminal domain-containing protein</fullName>
    </recommendedName>
</protein>
<reference evidence="3" key="1">
    <citation type="submission" date="2019-04" db="EMBL/GenBank/DDBJ databases">
        <title>Draft genome sequence of Pseudonocardiaceae bacterium SL3-2-4.</title>
        <authorList>
            <person name="Ningsih F."/>
            <person name="Yokota A."/>
            <person name="Sakai Y."/>
            <person name="Nanatani K."/>
            <person name="Yabe S."/>
            <person name="Oetari A."/>
            <person name="Sjamsuridzal W."/>
        </authorList>
    </citation>
    <scope>NUCLEOTIDE SEQUENCE [LARGE SCALE GENOMIC DNA]</scope>
    <source>
        <strain evidence="3">SL3-2-4</strain>
    </source>
</reference>
<sequence>MTHRPLDLATLTTRIPDGVARSTELRAAGVSSSAIEARCRPGGPWQRLLPGVLLLSNGVPTRRQLLMAAIAYAGPGAVITGVDALRAAGIRQLPPPEQVHLLLPAERRVNSHGFVQVERTTRVPDPAAGGSELPFAPVTRAVLDLARRERDAAKLRQLLMEPVRRGLCTVSELRAELDAGSQRGSAAPRAVLRAIPGGVRSLAEGWARRVVRRCPIPEPRWNVPVRGVTGVLLGVVDAWWEEVALAWEVGARSFSVASEGLTAQPARHTALAAKGVVVLRTPPQRLHDDPEGVCRELVYAYRRAARRTRPPVHGLPEHPAARTCSGEPPAS</sequence>
<feature type="region of interest" description="Disordered" evidence="1">
    <location>
        <begin position="309"/>
        <end position="331"/>
    </location>
</feature>
<dbReference type="Proteomes" id="UP000298860">
    <property type="component" value="Unassembled WGS sequence"/>
</dbReference>
<keyword evidence="3" id="KW-1185">Reference proteome</keyword>
<proteinExistence type="predicted"/>
<evidence type="ECO:0000313" key="3">
    <source>
        <dbReference type="Proteomes" id="UP000298860"/>
    </source>
</evidence>
<evidence type="ECO:0000313" key="2">
    <source>
        <dbReference type="EMBL" id="GDY33208.1"/>
    </source>
</evidence>
<organism evidence="2 3">
    <name type="scientific">Gandjariella thermophila</name>
    <dbReference type="NCBI Taxonomy" id="1931992"/>
    <lineage>
        <taxon>Bacteria</taxon>
        <taxon>Bacillati</taxon>
        <taxon>Actinomycetota</taxon>
        <taxon>Actinomycetes</taxon>
        <taxon>Pseudonocardiales</taxon>
        <taxon>Pseudonocardiaceae</taxon>
        <taxon>Gandjariella</taxon>
    </lineage>
</organism>
<dbReference type="EMBL" id="BJFL01000036">
    <property type="protein sequence ID" value="GDY33208.1"/>
    <property type="molecule type" value="Genomic_DNA"/>
</dbReference>